<gene>
    <name evidence="2" type="ORF">AVDCRST_MAG08-789</name>
</gene>
<proteinExistence type="predicted"/>
<dbReference type="EMBL" id="CADCTG010000093">
    <property type="protein sequence ID" value="CAA9226137.1"/>
    <property type="molecule type" value="Genomic_DNA"/>
</dbReference>
<organism evidence="2">
    <name type="scientific">uncultured Acetobacteraceae bacterium</name>
    <dbReference type="NCBI Taxonomy" id="169975"/>
    <lineage>
        <taxon>Bacteria</taxon>
        <taxon>Pseudomonadati</taxon>
        <taxon>Pseudomonadota</taxon>
        <taxon>Alphaproteobacteria</taxon>
        <taxon>Acetobacterales</taxon>
        <taxon>Acetobacteraceae</taxon>
        <taxon>environmental samples</taxon>
    </lineage>
</organism>
<protein>
    <recommendedName>
        <fullName evidence="1">Glycosyltransferase 2-like domain-containing protein</fullName>
    </recommendedName>
</protein>
<dbReference type="InterPro" id="IPR029044">
    <property type="entry name" value="Nucleotide-diphossugar_trans"/>
</dbReference>
<accession>A0A6J4HK17</accession>
<sequence>MPPTMPMPDSRARGEIAIAVVIPAYRQPGLLAEAIGSVLAQEGGPPAAAVVVDDGCPDPETSRTAVAMAAAHPGRVFALRRPNGGLSAARNTGIGFALAAFPALRALFCLDADNRLHPRFLCRASAALDAAPQEVGWLYPDIDEIGRPQNFTTGGDFSLLMLLAENYCDAGSLMRRELVDRGLRFDERMRAGFEDWDFWLQAAGLGFVGRHLPGAGFLYRRRPESMLSEAERRRPVLLRDLHAKHARLLRPQRLLELEAAEAPRYALFSPERPGMRLLLDPAREPAAVLDPTAARERLLAALESMETVHLPPVLVFAADAALDLLRTHGLIRNLFWLAEARLRDAEVVAVEIAPSEERDEAAIEALPASDAGGSDIIMLRGRNLGGLSRAKDIEWLESLASQKPQPKLRRMRVSLPGVEAGTAGQAAFRHLVAEVEGLRRARRHRTALKPGWREDFRNWRDNVAERAYGFSGLGAVLPLLPEPGRRSFGFVLPLFALGGVERVVLRQAAALRGRGWRPHLFVLGEQRIALSAAAREAFESVNLLFGMGETDSDWKNAHFGAEVAAFGKGAAAADALGLLAGMDAVLNTHSLPAHALMARLKGIGVRTFC</sequence>
<dbReference type="AlphaFoldDB" id="A0A6J4HK17"/>
<dbReference type="InterPro" id="IPR050834">
    <property type="entry name" value="Glycosyltransf_2"/>
</dbReference>
<feature type="non-terminal residue" evidence="2">
    <location>
        <position position="609"/>
    </location>
</feature>
<evidence type="ECO:0000259" key="1">
    <source>
        <dbReference type="Pfam" id="PF00535"/>
    </source>
</evidence>
<dbReference type="Pfam" id="PF00535">
    <property type="entry name" value="Glycos_transf_2"/>
    <property type="match status" value="1"/>
</dbReference>
<reference evidence="2" key="1">
    <citation type="submission" date="2020-02" db="EMBL/GenBank/DDBJ databases">
        <authorList>
            <person name="Meier V. D."/>
        </authorList>
    </citation>
    <scope>NUCLEOTIDE SEQUENCE</scope>
    <source>
        <strain evidence="2">AVDCRST_MAG08</strain>
    </source>
</reference>
<feature type="domain" description="Glycosyltransferase 2-like" evidence="1">
    <location>
        <begin position="20"/>
        <end position="148"/>
    </location>
</feature>
<dbReference type="SUPFAM" id="SSF53448">
    <property type="entry name" value="Nucleotide-diphospho-sugar transferases"/>
    <property type="match status" value="1"/>
</dbReference>
<dbReference type="InterPro" id="IPR001173">
    <property type="entry name" value="Glyco_trans_2-like"/>
</dbReference>
<dbReference type="Gene3D" id="3.90.550.10">
    <property type="entry name" value="Spore Coat Polysaccharide Biosynthesis Protein SpsA, Chain A"/>
    <property type="match status" value="1"/>
</dbReference>
<evidence type="ECO:0000313" key="2">
    <source>
        <dbReference type="EMBL" id="CAA9226137.1"/>
    </source>
</evidence>
<dbReference type="PANTHER" id="PTHR43685:SF2">
    <property type="entry name" value="GLYCOSYLTRANSFERASE 2-LIKE DOMAIN-CONTAINING PROTEIN"/>
    <property type="match status" value="1"/>
</dbReference>
<name>A0A6J4HK17_9PROT</name>
<dbReference type="PANTHER" id="PTHR43685">
    <property type="entry name" value="GLYCOSYLTRANSFERASE"/>
    <property type="match status" value="1"/>
</dbReference>